<reference evidence="2" key="1">
    <citation type="journal article" date="2017" name="Nat. Commun.">
        <title>The asparagus genome sheds light on the origin and evolution of a young Y chromosome.</title>
        <authorList>
            <person name="Harkess A."/>
            <person name="Zhou J."/>
            <person name="Xu C."/>
            <person name="Bowers J.E."/>
            <person name="Van der Hulst R."/>
            <person name="Ayyampalayam S."/>
            <person name="Mercati F."/>
            <person name="Riccardi P."/>
            <person name="McKain M.R."/>
            <person name="Kakrana A."/>
            <person name="Tang H."/>
            <person name="Ray J."/>
            <person name="Groenendijk J."/>
            <person name="Arikit S."/>
            <person name="Mathioni S.M."/>
            <person name="Nakano M."/>
            <person name="Shan H."/>
            <person name="Telgmann-Rauber A."/>
            <person name="Kanno A."/>
            <person name="Yue Z."/>
            <person name="Chen H."/>
            <person name="Li W."/>
            <person name="Chen Y."/>
            <person name="Xu X."/>
            <person name="Zhang Y."/>
            <person name="Luo S."/>
            <person name="Chen H."/>
            <person name="Gao J."/>
            <person name="Mao Z."/>
            <person name="Pires J.C."/>
            <person name="Luo M."/>
            <person name="Kudrna D."/>
            <person name="Wing R.A."/>
            <person name="Meyers B.C."/>
            <person name="Yi K."/>
            <person name="Kong H."/>
            <person name="Lavrijsen P."/>
            <person name="Sunseri F."/>
            <person name="Falavigna A."/>
            <person name="Ye Y."/>
            <person name="Leebens-Mack J.H."/>
            <person name="Chen G."/>
        </authorList>
    </citation>
    <scope>NUCLEOTIDE SEQUENCE [LARGE SCALE GENOMIC DNA]</scope>
    <source>
        <strain evidence="2">cv. DH0086</strain>
    </source>
</reference>
<evidence type="ECO:0000313" key="1">
    <source>
        <dbReference type="EMBL" id="ONK74575.1"/>
    </source>
</evidence>
<proteinExistence type="predicted"/>
<name>A0A5P1F8C1_ASPOF</name>
<evidence type="ECO:0000313" key="2">
    <source>
        <dbReference type="Proteomes" id="UP000243459"/>
    </source>
</evidence>
<keyword evidence="2" id="KW-1185">Reference proteome</keyword>
<accession>A0A5P1F8C1</accession>
<dbReference type="EMBL" id="CM007383">
    <property type="protein sequence ID" value="ONK74575.1"/>
    <property type="molecule type" value="Genomic_DNA"/>
</dbReference>
<gene>
    <name evidence="1" type="ORF">A4U43_C03F7900</name>
</gene>
<dbReference type="Gramene" id="ONK74575">
    <property type="protein sequence ID" value="ONK74575"/>
    <property type="gene ID" value="A4U43_C03F7900"/>
</dbReference>
<sequence>MTAEERWTSDRLARLRRAVDLKEIKQEKEAMEGFRAVEAAKVSWCRWRLGFGRGFARWVVDLGMRRRKAKEKRIRELAWFLEELFLGPLLRNTGQRSSRKMQQGKMKEANS</sequence>
<dbReference type="Proteomes" id="UP000243459">
    <property type="component" value="Chromosome 3"/>
</dbReference>
<organism evidence="1 2">
    <name type="scientific">Asparagus officinalis</name>
    <name type="common">Garden asparagus</name>
    <dbReference type="NCBI Taxonomy" id="4686"/>
    <lineage>
        <taxon>Eukaryota</taxon>
        <taxon>Viridiplantae</taxon>
        <taxon>Streptophyta</taxon>
        <taxon>Embryophyta</taxon>
        <taxon>Tracheophyta</taxon>
        <taxon>Spermatophyta</taxon>
        <taxon>Magnoliopsida</taxon>
        <taxon>Liliopsida</taxon>
        <taxon>Asparagales</taxon>
        <taxon>Asparagaceae</taxon>
        <taxon>Asparagoideae</taxon>
        <taxon>Asparagus</taxon>
    </lineage>
</organism>
<protein>
    <submittedName>
        <fullName evidence="1">Uncharacterized protein</fullName>
    </submittedName>
</protein>
<dbReference type="AlphaFoldDB" id="A0A5P1F8C1"/>